<accession>A0A4T0X305</accession>
<name>A0A4T0X305_9ASCO</name>
<sequence>MCFKDNIHFFQNLLHY</sequence>
<protein>
    <submittedName>
        <fullName evidence="1">Uncharacterized protein</fullName>
    </submittedName>
</protein>
<dbReference type="Proteomes" id="UP000307173">
    <property type="component" value="Unassembled WGS sequence"/>
</dbReference>
<organism evidence="1 2">
    <name type="scientific">Pichia inconspicua</name>
    <dbReference type="NCBI Taxonomy" id="52247"/>
    <lineage>
        <taxon>Eukaryota</taxon>
        <taxon>Fungi</taxon>
        <taxon>Dikarya</taxon>
        <taxon>Ascomycota</taxon>
        <taxon>Saccharomycotina</taxon>
        <taxon>Pichiomycetes</taxon>
        <taxon>Pichiales</taxon>
        <taxon>Pichiaceae</taxon>
        <taxon>Pichia</taxon>
    </lineage>
</organism>
<proteinExistence type="predicted"/>
<dbReference type="AlphaFoldDB" id="A0A4T0X305"/>
<comment type="caution">
    <text evidence="1">The sequence shown here is derived from an EMBL/GenBank/DDBJ whole genome shotgun (WGS) entry which is preliminary data.</text>
</comment>
<reference evidence="1 2" key="1">
    <citation type="journal article" date="2019" name="Front. Genet.">
        <title>Whole-Genome Sequencing of the Opportunistic Yeast Pathogen Candida inconspicua Uncovers Its Hybrid Origin.</title>
        <authorList>
            <person name="Mixao V."/>
            <person name="Hansen A.P."/>
            <person name="Saus E."/>
            <person name="Boekhout T."/>
            <person name="Lass-Florl C."/>
            <person name="Gabaldon T."/>
        </authorList>
    </citation>
    <scope>NUCLEOTIDE SEQUENCE [LARGE SCALE GENOMIC DNA]</scope>
    <source>
        <strain evidence="1 2">CBS 180</strain>
    </source>
</reference>
<evidence type="ECO:0000313" key="1">
    <source>
        <dbReference type="EMBL" id="TID29533.1"/>
    </source>
</evidence>
<gene>
    <name evidence="1" type="ORF">CANINC_001807</name>
</gene>
<dbReference type="EMBL" id="SELW01000283">
    <property type="protein sequence ID" value="TID29533.1"/>
    <property type="molecule type" value="Genomic_DNA"/>
</dbReference>
<evidence type="ECO:0000313" key="2">
    <source>
        <dbReference type="Proteomes" id="UP000307173"/>
    </source>
</evidence>
<keyword evidence="2" id="KW-1185">Reference proteome</keyword>
<feature type="non-terminal residue" evidence="1">
    <location>
        <position position="16"/>
    </location>
</feature>